<evidence type="ECO:0000313" key="4">
    <source>
        <dbReference type="Proteomes" id="UP000054477"/>
    </source>
</evidence>
<evidence type="ECO:0000313" key="3">
    <source>
        <dbReference type="EMBL" id="KIJ97147.1"/>
    </source>
</evidence>
<organism evidence="3 4">
    <name type="scientific">Laccaria amethystina LaAM-08-1</name>
    <dbReference type="NCBI Taxonomy" id="1095629"/>
    <lineage>
        <taxon>Eukaryota</taxon>
        <taxon>Fungi</taxon>
        <taxon>Dikarya</taxon>
        <taxon>Basidiomycota</taxon>
        <taxon>Agaricomycotina</taxon>
        <taxon>Agaricomycetes</taxon>
        <taxon>Agaricomycetidae</taxon>
        <taxon>Agaricales</taxon>
        <taxon>Agaricineae</taxon>
        <taxon>Hydnangiaceae</taxon>
        <taxon>Laccaria</taxon>
    </lineage>
</organism>
<feature type="region of interest" description="Disordered" evidence="2">
    <location>
        <begin position="164"/>
        <end position="236"/>
    </location>
</feature>
<accession>A0A0C9XM01</accession>
<dbReference type="HOGENOM" id="CLU_1175588_0_0_1"/>
<dbReference type="Proteomes" id="UP000054477">
    <property type="component" value="Unassembled WGS sequence"/>
</dbReference>
<reference evidence="4" key="2">
    <citation type="submission" date="2015-01" db="EMBL/GenBank/DDBJ databases">
        <title>Evolutionary Origins and Diversification of the Mycorrhizal Mutualists.</title>
        <authorList>
            <consortium name="DOE Joint Genome Institute"/>
            <consortium name="Mycorrhizal Genomics Consortium"/>
            <person name="Kohler A."/>
            <person name="Kuo A."/>
            <person name="Nagy L.G."/>
            <person name="Floudas D."/>
            <person name="Copeland A."/>
            <person name="Barry K.W."/>
            <person name="Cichocki N."/>
            <person name="Veneault-Fourrey C."/>
            <person name="LaButti K."/>
            <person name="Lindquist E.A."/>
            <person name="Lipzen A."/>
            <person name="Lundell T."/>
            <person name="Morin E."/>
            <person name="Murat C."/>
            <person name="Riley R."/>
            <person name="Ohm R."/>
            <person name="Sun H."/>
            <person name="Tunlid A."/>
            <person name="Henrissat B."/>
            <person name="Grigoriev I.V."/>
            <person name="Hibbett D.S."/>
            <person name="Martin F."/>
        </authorList>
    </citation>
    <scope>NUCLEOTIDE SEQUENCE [LARGE SCALE GENOMIC DNA]</scope>
    <source>
        <strain evidence="4">LaAM-08-1</strain>
    </source>
</reference>
<name>A0A0C9XM01_9AGAR</name>
<dbReference type="AlphaFoldDB" id="A0A0C9XM01"/>
<dbReference type="OrthoDB" id="3269232at2759"/>
<sequence length="236" mass="25933">MSSPIQSTVDPPSFTPCTISPPVARHLNLLGTIPETALESELQEELAKAKAKLDVQKTHLIALQSSLVLNGIYIEDVRGQLAAQEEAQKNKQKKGRLVADGRPRLYTAKEFMQQVKTHTEETIRKEAEAKLRKEQRATKAITAEGQKIAEAEQWKEEAVAWDGERDLAKQEKRRPAWKKPTLKGRLIPKPASRVAGTVEVIGAPEGGVNKAMDDEDEEGVTSSDSSNSDSGSDDLE</sequence>
<protein>
    <submittedName>
        <fullName evidence="3">Uncharacterized protein</fullName>
    </submittedName>
</protein>
<gene>
    <name evidence="3" type="ORF">K443DRAFT_10079</name>
</gene>
<keyword evidence="1" id="KW-0175">Coiled coil</keyword>
<reference evidence="3 4" key="1">
    <citation type="submission" date="2014-04" db="EMBL/GenBank/DDBJ databases">
        <authorList>
            <consortium name="DOE Joint Genome Institute"/>
            <person name="Kuo A."/>
            <person name="Kohler A."/>
            <person name="Nagy L.G."/>
            <person name="Floudas D."/>
            <person name="Copeland A."/>
            <person name="Barry K.W."/>
            <person name="Cichocki N."/>
            <person name="Veneault-Fourrey C."/>
            <person name="LaButti K."/>
            <person name="Lindquist E.A."/>
            <person name="Lipzen A."/>
            <person name="Lundell T."/>
            <person name="Morin E."/>
            <person name="Murat C."/>
            <person name="Sun H."/>
            <person name="Tunlid A."/>
            <person name="Henrissat B."/>
            <person name="Grigoriev I.V."/>
            <person name="Hibbett D.S."/>
            <person name="Martin F."/>
            <person name="Nordberg H.P."/>
            <person name="Cantor M.N."/>
            <person name="Hua S.X."/>
        </authorList>
    </citation>
    <scope>NUCLEOTIDE SEQUENCE [LARGE SCALE GENOMIC DNA]</scope>
    <source>
        <strain evidence="3 4">LaAM-08-1</strain>
    </source>
</reference>
<keyword evidence="4" id="KW-1185">Reference proteome</keyword>
<dbReference type="EMBL" id="KN838700">
    <property type="protein sequence ID" value="KIJ97147.1"/>
    <property type="molecule type" value="Genomic_DNA"/>
</dbReference>
<feature type="coiled-coil region" evidence="1">
    <location>
        <begin position="39"/>
        <end position="94"/>
    </location>
</feature>
<evidence type="ECO:0000256" key="1">
    <source>
        <dbReference type="SAM" id="Coils"/>
    </source>
</evidence>
<evidence type="ECO:0000256" key="2">
    <source>
        <dbReference type="SAM" id="MobiDB-lite"/>
    </source>
</evidence>
<feature type="compositionally biased region" description="Basic and acidic residues" evidence="2">
    <location>
        <begin position="164"/>
        <end position="174"/>
    </location>
</feature>
<proteinExistence type="predicted"/>